<dbReference type="NCBIfam" id="TIGR01785">
    <property type="entry name" value="TonB-hemin"/>
    <property type="match status" value="1"/>
</dbReference>
<keyword evidence="3 11" id="KW-0813">Transport</keyword>
<dbReference type="InterPro" id="IPR010949">
    <property type="entry name" value="TonB_Hb/transfer/lactofer_rcpt"/>
</dbReference>
<dbReference type="GO" id="GO:0015232">
    <property type="term" value="F:heme transmembrane transporter activity"/>
    <property type="evidence" value="ECO:0007669"/>
    <property type="project" value="InterPro"/>
</dbReference>
<dbReference type="GO" id="GO:0015344">
    <property type="term" value="F:siderophore uptake transmembrane transporter activity"/>
    <property type="evidence" value="ECO:0007669"/>
    <property type="project" value="TreeGrafter"/>
</dbReference>
<dbReference type="Proteomes" id="UP000193083">
    <property type="component" value="Unassembled WGS sequence"/>
</dbReference>
<evidence type="ECO:0000259" key="15">
    <source>
        <dbReference type="Pfam" id="PF07715"/>
    </source>
</evidence>
<dbReference type="OrthoDB" id="9796221at2"/>
<dbReference type="CDD" id="cd01347">
    <property type="entry name" value="ligand_gated_channel"/>
    <property type="match status" value="1"/>
</dbReference>
<evidence type="ECO:0000313" key="17">
    <source>
        <dbReference type="Proteomes" id="UP000193083"/>
    </source>
</evidence>
<comment type="subcellular location">
    <subcellularLocation>
        <location evidence="1 11">Cell outer membrane</location>
        <topology evidence="1 11">Multi-pass membrane protein</topology>
    </subcellularLocation>
</comment>
<keyword evidence="5 11" id="KW-0812">Transmembrane</keyword>
<proteinExistence type="inferred from homology"/>
<evidence type="ECO:0000256" key="8">
    <source>
        <dbReference type="ARBA" id="ARBA00023136"/>
    </source>
</evidence>
<evidence type="ECO:0000256" key="6">
    <source>
        <dbReference type="ARBA" id="ARBA00022729"/>
    </source>
</evidence>
<dbReference type="InterPro" id="IPR037066">
    <property type="entry name" value="Plug_dom_sf"/>
</dbReference>
<dbReference type="InterPro" id="IPR036942">
    <property type="entry name" value="Beta-barrel_TonB_sf"/>
</dbReference>
<protein>
    <submittedName>
        <fullName evidence="16">Hemoglobin/transferrin/lactoferrin receptor protein</fullName>
    </submittedName>
</protein>
<dbReference type="Pfam" id="PF07715">
    <property type="entry name" value="Plug"/>
    <property type="match status" value="1"/>
</dbReference>
<evidence type="ECO:0000256" key="2">
    <source>
        <dbReference type="ARBA" id="ARBA00009810"/>
    </source>
</evidence>
<dbReference type="Pfam" id="PF00593">
    <property type="entry name" value="TonB_dep_Rec_b-barrel"/>
    <property type="match status" value="1"/>
</dbReference>
<dbReference type="Gene3D" id="2.40.170.20">
    <property type="entry name" value="TonB-dependent receptor, beta-barrel domain"/>
    <property type="match status" value="1"/>
</dbReference>
<dbReference type="SUPFAM" id="SSF56935">
    <property type="entry name" value="Porins"/>
    <property type="match status" value="1"/>
</dbReference>
<dbReference type="EMBL" id="FXBL01000004">
    <property type="protein sequence ID" value="SMH47105.1"/>
    <property type="molecule type" value="Genomic_DNA"/>
</dbReference>
<dbReference type="InterPro" id="IPR011276">
    <property type="entry name" value="TonB_haem/Hb_rcpt"/>
</dbReference>
<comment type="similarity">
    <text evidence="2 11 12">Belongs to the TonB-dependent receptor family.</text>
</comment>
<keyword evidence="4 11" id="KW-1134">Transmembrane beta strand</keyword>
<sequence>MGLVGRNRALLCGTALAIFANVGMVQAQEDASTEQVTAESQKKGRVTQLQRLVLGAGQEKVAIDTPQAVSVLEQEDIDSAQPSTVADVIRKIPGVNVTGSDRVLGQSFNIRGVGAPENSGDQGRIIVNVDGVQKFYEQYRLGSFFSDPELFKRVEVLRGPASSTLYGSGALGGVVNFTTKDASDFIAEGDRGALKLKSTLESNGKGVLGSATLAQRMGENAEFLLMGNWRQADVYESGNGSEIIGTNFRAWSGLAKGTFKVGDEGTLRLSYQRWDSDLDDQQLSQTSTATFFGLVDRHVVDQTAIASYENPFSDNDMLDLKVALSYSDTSNKQRDADLRDYCGSTSSFNVLCDSDYAYKTLQFNAQNTMEWRGANWENFLTYGAQIAHQSRVASIYDNSGDPIDLSFHPEGTDLKAGFFVQNEFIWNDRLTLIPGVRFDWHELTPEDAISGSDSFTDTAISPKLAAHYKFNDTIAVFGSIAHTERFPTIDEVFSTSGSSATFLPSLDLKKELSTNYEAGFALSGYDMLQTGDSGQLKFTGFYNDITDLIAFNRFLVPGPNNIQGYENISSAEIYGFEIETAYDSDYVFANAAYTYTVGRDLSSNRTEEYLTSVAPHELKLTLGGKLPQHDLRFGWNARFVAGPLNSARDYEVPPPGSTVTRYSSAFDVHDIFLSWTPKEGAARGWEVQAGIDNVFNRPYKEFLMNDPAKGRTFKLSLSKQIGW</sequence>
<accession>A0A1X7P8C1</accession>
<keyword evidence="6 13" id="KW-0732">Signal</keyword>
<keyword evidence="17" id="KW-1185">Reference proteome</keyword>
<dbReference type="PROSITE" id="PS52016">
    <property type="entry name" value="TONB_DEPENDENT_REC_3"/>
    <property type="match status" value="1"/>
</dbReference>
<evidence type="ECO:0000256" key="10">
    <source>
        <dbReference type="ARBA" id="ARBA00023237"/>
    </source>
</evidence>
<evidence type="ECO:0000256" key="7">
    <source>
        <dbReference type="ARBA" id="ARBA00023077"/>
    </source>
</evidence>
<evidence type="ECO:0000256" key="5">
    <source>
        <dbReference type="ARBA" id="ARBA00022692"/>
    </source>
</evidence>
<evidence type="ECO:0000256" key="3">
    <source>
        <dbReference type="ARBA" id="ARBA00022448"/>
    </source>
</evidence>
<dbReference type="InterPro" id="IPR000531">
    <property type="entry name" value="Beta-barrel_TonB"/>
</dbReference>
<evidence type="ECO:0000256" key="9">
    <source>
        <dbReference type="ARBA" id="ARBA00023170"/>
    </source>
</evidence>
<dbReference type="InterPro" id="IPR012910">
    <property type="entry name" value="Plug_dom"/>
</dbReference>
<dbReference type="RefSeq" id="WP_085465272.1">
    <property type="nucleotide sequence ID" value="NZ_FXBL01000004.1"/>
</dbReference>
<evidence type="ECO:0000256" key="11">
    <source>
        <dbReference type="PROSITE-ProRule" id="PRU01360"/>
    </source>
</evidence>
<dbReference type="AlphaFoldDB" id="A0A1X7P8C1"/>
<dbReference type="PANTHER" id="PTHR30069">
    <property type="entry name" value="TONB-DEPENDENT OUTER MEMBRANE RECEPTOR"/>
    <property type="match status" value="1"/>
</dbReference>
<dbReference type="GO" id="GO:0009279">
    <property type="term" value="C:cell outer membrane"/>
    <property type="evidence" value="ECO:0007669"/>
    <property type="project" value="UniProtKB-SubCell"/>
</dbReference>
<dbReference type="InterPro" id="IPR039426">
    <property type="entry name" value="TonB-dep_rcpt-like"/>
</dbReference>
<evidence type="ECO:0000256" key="12">
    <source>
        <dbReference type="RuleBase" id="RU003357"/>
    </source>
</evidence>
<organism evidence="16 17">
    <name type="scientific">Mesorhizobium australicum</name>
    <dbReference type="NCBI Taxonomy" id="536018"/>
    <lineage>
        <taxon>Bacteria</taxon>
        <taxon>Pseudomonadati</taxon>
        <taxon>Pseudomonadota</taxon>
        <taxon>Alphaproteobacteria</taxon>
        <taxon>Hyphomicrobiales</taxon>
        <taxon>Phyllobacteriaceae</taxon>
        <taxon>Mesorhizobium</taxon>
    </lineage>
</organism>
<feature type="signal peptide" evidence="13">
    <location>
        <begin position="1"/>
        <end position="27"/>
    </location>
</feature>
<evidence type="ECO:0000259" key="14">
    <source>
        <dbReference type="Pfam" id="PF00593"/>
    </source>
</evidence>
<feature type="domain" description="TonB-dependent receptor-like beta-barrel" evidence="14">
    <location>
        <begin position="261"/>
        <end position="694"/>
    </location>
</feature>
<keyword evidence="9 16" id="KW-0675">Receptor</keyword>
<dbReference type="GO" id="GO:0044718">
    <property type="term" value="P:siderophore transmembrane transport"/>
    <property type="evidence" value="ECO:0007669"/>
    <property type="project" value="TreeGrafter"/>
</dbReference>
<evidence type="ECO:0000256" key="13">
    <source>
        <dbReference type="SAM" id="SignalP"/>
    </source>
</evidence>
<gene>
    <name evidence="16" type="ORF">SAMN02982922_3452</name>
</gene>
<reference evidence="17" key="1">
    <citation type="submission" date="2017-04" db="EMBL/GenBank/DDBJ databases">
        <authorList>
            <person name="Varghese N."/>
            <person name="Submissions S."/>
        </authorList>
    </citation>
    <scope>NUCLEOTIDE SEQUENCE [LARGE SCALE GENOMIC DNA]</scope>
    <source>
        <strain evidence="17">B5P</strain>
    </source>
</reference>
<feature type="domain" description="TonB-dependent receptor plug" evidence="15">
    <location>
        <begin position="63"/>
        <end position="174"/>
    </location>
</feature>
<name>A0A1X7P8C1_9HYPH</name>
<keyword evidence="7 12" id="KW-0798">TonB box</keyword>
<evidence type="ECO:0000313" key="16">
    <source>
        <dbReference type="EMBL" id="SMH47105.1"/>
    </source>
</evidence>
<evidence type="ECO:0000256" key="1">
    <source>
        <dbReference type="ARBA" id="ARBA00004571"/>
    </source>
</evidence>
<dbReference type="PANTHER" id="PTHR30069:SF41">
    <property type="entry name" value="HEME_HEMOPEXIN UTILIZATION PROTEIN C"/>
    <property type="match status" value="1"/>
</dbReference>
<feature type="chain" id="PRO_5012326986" evidence="13">
    <location>
        <begin position="28"/>
        <end position="723"/>
    </location>
</feature>
<evidence type="ECO:0000256" key="4">
    <source>
        <dbReference type="ARBA" id="ARBA00022452"/>
    </source>
</evidence>
<keyword evidence="10 11" id="KW-0998">Cell outer membrane</keyword>
<keyword evidence="8 11" id="KW-0472">Membrane</keyword>
<dbReference type="NCBIfam" id="TIGR01786">
    <property type="entry name" value="TonB-hemlactrns"/>
    <property type="match status" value="1"/>
</dbReference>
<dbReference type="Gene3D" id="2.170.130.10">
    <property type="entry name" value="TonB-dependent receptor, plug domain"/>
    <property type="match status" value="1"/>
</dbReference>